<keyword evidence="1 3" id="KW-0479">Metal-binding</keyword>
<evidence type="ECO:0000256" key="1">
    <source>
        <dbReference type="ARBA" id="ARBA00022723"/>
    </source>
</evidence>
<name>D3F5J2_CONWI</name>
<reference evidence="6" key="2">
    <citation type="submission" date="2010-01" db="EMBL/GenBank/DDBJ databases">
        <title>The complete genome of Conexibacter woesei DSM 14684.</title>
        <authorList>
            <consortium name="US DOE Joint Genome Institute (JGI-PGF)"/>
            <person name="Lucas S."/>
            <person name="Copeland A."/>
            <person name="Lapidus A."/>
            <person name="Glavina del Rio T."/>
            <person name="Dalin E."/>
            <person name="Tice H."/>
            <person name="Bruce D."/>
            <person name="Goodwin L."/>
            <person name="Pitluck S."/>
            <person name="Kyrpides N."/>
            <person name="Mavromatis K."/>
            <person name="Ivanova N."/>
            <person name="Mikhailova N."/>
            <person name="Chertkov O."/>
            <person name="Brettin T."/>
            <person name="Detter J.C."/>
            <person name="Han C."/>
            <person name="Larimer F."/>
            <person name="Land M."/>
            <person name="Hauser L."/>
            <person name="Markowitz V."/>
            <person name="Cheng J.-F."/>
            <person name="Hugenholtz P."/>
            <person name="Woyke T."/>
            <person name="Wu D."/>
            <person name="Pukall R."/>
            <person name="Steenblock K."/>
            <person name="Schneider S."/>
            <person name="Klenk H.-P."/>
            <person name="Eisen J.A."/>
        </authorList>
    </citation>
    <scope>NUCLEOTIDE SEQUENCE [LARGE SCALE GENOMIC DNA]</scope>
    <source>
        <strain evidence="6">DSM 14684 / CIP 108061 / JCM 11494 / NBRC 100937 / ID131577</strain>
    </source>
</reference>
<dbReference type="STRING" id="469383.Cwoe_2234"/>
<dbReference type="InterPro" id="IPR032466">
    <property type="entry name" value="Metal_Hydrolase"/>
</dbReference>
<dbReference type="HOGENOM" id="CLU_054760_0_0_11"/>
<evidence type="ECO:0000256" key="2">
    <source>
        <dbReference type="ARBA" id="ARBA00022801"/>
    </source>
</evidence>
<dbReference type="PANTHER" id="PTHR10819">
    <property type="entry name" value="PHOSPHOTRIESTERASE-RELATED"/>
    <property type="match status" value="1"/>
</dbReference>
<evidence type="ECO:0000313" key="6">
    <source>
        <dbReference type="Proteomes" id="UP000008229"/>
    </source>
</evidence>
<dbReference type="PROSITE" id="PS51347">
    <property type="entry name" value="PHOSPHOTRIESTERASE_2"/>
    <property type="match status" value="1"/>
</dbReference>
<comment type="similarity">
    <text evidence="4">Belongs to the metallo-dependent hydrolases superfamily. Phosphotriesterase family.</text>
</comment>
<feature type="binding site" evidence="3">
    <location>
        <position position="229"/>
    </location>
    <ligand>
        <name>a divalent metal cation</name>
        <dbReference type="ChEBI" id="CHEBI:60240"/>
        <label>2</label>
    </ligand>
</feature>
<dbReference type="PIRSF" id="PIRSF016839">
    <property type="entry name" value="PhP"/>
    <property type="match status" value="1"/>
</dbReference>
<dbReference type="KEGG" id="cwo:Cwoe_2234"/>
<dbReference type="EMBL" id="CP001854">
    <property type="protein sequence ID" value="ADB50659.1"/>
    <property type="molecule type" value="Genomic_DNA"/>
</dbReference>
<keyword evidence="6" id="KW-1185">Reference proteome</keyword>
<comment type="cofactor">
    <cofactor evidence="3">
        <name>a divalent metal cation</name>
        <dbReference type="ChEBI" id="CHEBI:60240"/>
    </cofactor>
    <text evidence="3">Binds 2 divalent metal cations per subunit.</text>
</comment>
<dbReference type="AlphaFoldDB" id="D3F5J2"/>
<evidence type="ECO:0000256" key="4">
    <source>
        <dbReference type="PROSITE-ProRule" id="PRU00679"/>
    </source>
</evidence>
<dbReference type="GO" id="GO:0016787">
    <property type="term" value="F:hydrolase activity"/>
    <property type="evidence" value="ECO:0007669"/>
    <property type="project" value="UniProtKB-KW"/>
</dbReference>
<sequence>MSVPAAPDPSSVRVRTVLGDVPADTLGHTQPHEHVLSDMSSIIQPWGLQTLAGQDQVSTGTGAMSVGSEFPASVRQRVTEPIALGNYDWIRRNVLNQDNMRLLSEEDAVAELALYRAAGGGAVVDSTPVGMGRDPLGLARVARATGVQIVMGSGYYVHDYHPRGLDQVAREAIRDEIVRDVRDGVGDTGVRAGLIGEIGLSWPVHPTEATVLAAAAEAQAITGAALQIHPGRAPQAPLDAIRQVQAAGGAPERTIMSHIDRTLWELDDMVELARTGCWLELDLFGQESSYYGLNPDARRPNDRTRIEWLIALAEAGFGDRLLIAQDICQKVYLRRYGGPGYTHILEQAVPLMRRMGMDAAAVRRVTVENPAAILALA</sequence>
<accession>D3F5J2</accession>
<protein>
    <submittedName>
        <fullName evidence="5">Aryldialkylphosphatase</fullName>
    </submittedName>
</protein>
<dbReference type="InterPro" id="IPR001559">
    <property type="entry name" value="Phosphotriesterase"/>
</dbReference>
<evidence type="ECO:0000256" key="3">
    <source>
        <dbReference type="PIRSR" id="PIRSR601559-52"/>
    </source>
</evidence>
<feature type="binding site" evidence="3">
    <location>
        <position position="197"/>
    </location>
    <ligand>
        <name>a divalent metal cation</name>
        <dbReference type="ChEBI" id="CHEBI:60240"/>
        <label>2</label>
    </ligand>
</feature>
<dbReference type="Pfam" id="PF02126">
    <property type="entry name" value="PTE"/>
    <property type="match status" value="1"/>
</dbReference>
<dbReference type="Gene3D" id="3.20.20.140">
    <property type="entry name" value="Metal-dependent hydrolases"/>
    <property type="match status" value="1"/>
</dbReference>
<dbReference type="GO" id="GO:0008270">
    <property type="term" value="F:zinc ion binding"/>
    <property type="evidence" value="ECO:0007669"/>
    <property type="project" value="InterPro"/>
</dbReference>
<organism evidence="5 6">
    <name type="scientific">Conexibacter woesei (strain DSM 14684 / CCUG 47730 / CIP 108061 / JCM 11494 / NBRC 100937 / ID131577)</name>
    <dbReference type="NCBI Taxonomy" id="469383"/>
    <lineage>
        <taxon>Bacteria</taxon>
        <taxon>Bacillati</taxon>
        <taxon>Actinomycetota</taxon>
        <taxon>Thermoleophilia</taxon>
        <taxon>Solirubrobacterales</taxon>
        <taxon>Conexibacteraceae</taxon>
        <taxon>Conexibacter</taxon>
    </lineage>
</organism>
<comment type="caution">
    <text evidence="4">Lacks conserved residue(s) required for the propagation of feature annotation.</text>
</comment>
<keyword evidence="2" id="KW-0378">Hydrolase</keyword>
<feature type="binding site" evidence="3">
    <location>
        <position position="258"/>
    </location>
    <ligand>
        <name>a divalent metal cation</name>
        <dbReference type="ChEBI" id="CHEBI:60240"/>
        <label>2</label>
    </ligand>
</feature>
<dbReference type="Proteomes" id="UP000008229">
    <property type="component" value="Chromosome"/>
</dbReference>
<dbReference type="PANTHER" id="PTHR10819:SF3">
    <property type="entry name" value="PHOSPHOTRIESTERASE-RELATED PROTEIN"/>
    <property type="match status" value="1"/>
</dbReference>
<evidence type="ECO:0000313" key="5">
    <source>
        <dbReference type="EMBL" id="ADB50659.1"/>
    </source>
</evidence>
<feature type="binding site" evidence="3">
    <location>
        <position position="326"/>
    </location>
    <ligand>
        <name>a divalent metal cation</name>
        <dbReference type="ChEBI" id="CHEBI:60240"/>
        <label>1</label>
    </ligand>
</feature>
<gene>
    <name evidence="5" type="ordered locus">Cwoe_2234</name>
</gene>
<reference evidence="5 6" key="1">
    <citation type="journal article" date="2010" name="Stand. Genomic Sci.">
        <title>Complete genome sequence of Conexibacter woesei type strain (ID131577).</title>
        <authorList>
            <person name="Pukall R."/>
            <person name="Lapidus A."/>
            <person name="Glavina Del Rio T."/>
            <person name="Copeland A."/>
            <person name="Tice H."/>
            <person name="Cheng J.-F."/>
            <person name="Lucas S."/>
            <person name="Chen F."/>
            <person name="Nolan M."/>
            <person name="Bruce D."/>
            <person name="Goodwin L."/>
            <person name="Pitluck S."/>
            <person name="Mavromatis K."/>
            <person name="Ivanova N."/>
            <person name="Ovchinnikova G."/>
            <person name="Pati A."/>
            <person name="Chen A."/>
            <person name="Palaniappan K."/>
            <person name="Land M."/>
            <person name="Hauser L."/>
            <person name="Chang Y.-J."/>
            <person name="Jeffries C.D."/>
            <person name="Chain P."/>
            <person name="Meincke L."/>
            <person name="Sims D."/>
            <person name="Brettin T."/>
            <person name="Detter J.C."/>
            <person name="Rohde M."/>
            <person name="Goeker M."/>
            <person name="Bristow J."/>
            <person name="Eisen J.A."/>
            <person name="Markowitz V."/>
            <person name="Kyrpides N.C."/>
            <person name="Klenk H.-P."/>
            <person name="Hugenholtz P."/>
        </authorList>
    </citation>
    <scope>NUCLEOTIDE SEQUENCE [LARGE SCALE GENOMIC DNA]</scope>
    <source>
        <strain evidence="6">DSM 14684 / CIP 108061 / JCM 11494 / NBRC 100937 / ID131577</strain>
    </source>
</reference>
<dbReference type="SUPFAM" id="SSF51556">
    <property type="entry name" value="Metallo-dependent hydrolases"/>
    <property type="match status" value="1"/>
</dbReference>
<feature type="binding site" evidence="3">
    <location>
        <position position="32"/>
    </location>
    <ligand>
        <name>a divalent metal cation</name>
        <dbReference type="ChEBI" id="CHEBI:60240"/>
        <label>1</label>
    </ligand>
</feature>
<dbReference type="eggNOG" id="COG1735">
    <property type="taxonomic scope" value="Bacteria"/>
</dbReference>
<proteinExistence type="inferred from homology"/>
<feature type="binding site" evidence="3">
    <location>
        <position position="34"/>
    </location>
    <ligand>
        <name>a divalent metal cation</name>
        <dbReference type="ChEBI" id="CHEBI:60240"/>
        <label>1</label>
    </ligand>
</feature>
<feature type="binding site" evidence="3">
    <location>
        <position position="197"/>
    </location>
    <ligand>
        <name>a divalent metal cation</name>
        <dbReference type="ChEBI" id="CHEBI:60240"/>
        <label>1</label>
    </ligand>
</feature>